<sequence>MKTYALASIDSDVKLRTCIDRVGGQNPTWNDKFLFRVSREFLYSETSGISIEIFDDGIFRDTLVGTVWLLVGNLLRTGSSCIPLRIPSFSSVQVHRPSGRFQGILNVGASVLFSSDVPAMYGFSAINFRDMIEEAPKSKMVQRSYSNLGLPHENPFLYYDNQPIKERHMMIKEKERTKHARSSSDSVIWGTGPAVISPKSVYRSGPRFVLNNFNYEKPVNVRSKLTS</sequence>
<comment type="caution">
    <text evidence="2">The sequence shown here is derived from an EMBL/GenBank/DDBJ whole genome shotgun (WGS) entry which is preliminary data.</text>
</comment>
<dbReference type="InterPro" id="IPR044750">
    <property type="entry name" value="C2_SRC2/BAP"/>
</dbReference>
<dbReference type="CDD" id="cd04051">
    <property type="entry name" value="C2_SRC2_like"/>
    <property type="match status" value="1"/>
</dbReference>
<dbReference type="PANTHER" id="PTHR32246:SF156">
    <property type="entry name" value="LIPID-BINDING FAMILY PROTEIN, PUTATIVE-RELATED"/>
    <property type="match status" value="1"/>
</dbReference>
<dbReference type="InterPro" id="IPR000008">
    <property type="entry name" value="C2_dom"/>
</dbReference>
<keyword evidence="3" id="KW-1185">Reference proteome</keyword>
<dbReference type="SUPFAM" id="SSF49562">
    <property type="entry name" value="C2 domain (Calcium/lipid-binding domain, CaLB)"/>
    <property type="match status" value="1"/>
</dbReference>
<accession>A0ABR2QB58</accession>
<name>A0ABR2QB58_9ROSI</name>
<dbReference type="PANTHER" id="PTHR32246">
    <property type="entry name" value="INGRESSION PROTEIN FIC1"/>
    <property type="match status" value="1"/>
</dbReference>
<evidence type="ECO:0000313" key="3">
    <source>
        <dbReference type="Proteomes" id="UP001396334"/>
    </source>
</evidence>
<dbReference type="EMBL" id="JBBPBN010000042">
    <property type="protein sequence ID" value="KAK8997786.1"/>
    <property type="molecule type" value="Genomic_DNA"/>
</dbReference>
<dbReference type="Proteomes" id="UP001396334">
    <property type="component" value="Unassembled WGS sequence"/>
</dbReference>
<evidence type="ECO:0000313" key="2">
    <source>
        <dbReference type="EMBL" id="KAK8997786.1"/>
    </source>
</evidence>
<dbReference type="Gene3D" id="2.60.40.150">
    <property type="entry name" value="C2 domain"/>
    <property type="match status" value="1"/>
</dbReference>
<evidence type="ECO:0000259" key="1">
    <source>
        <dbReference type="PROSITE" id="PS50004"/>
    </source>
</evidence>
<reference evidence="2 3" key="1">
    <citation type="journal article" date="2024" name="G3 (Bethesda)">
        <title>Genome assembly of Hibiscus sabdariffa L. provides insights into metabolisms of medicinal natural products.</title>
        <authorList>
            <person name="Kim T."/>
        </authorList>
    </citation>
    <scope>NUCLEOTIDE SEQUENCE [LARGE SCALE GENOMIC DNA]</scope>
    <source>
        <strain evidence="2">TK-2024</strain>
        <tissue evidence="2">Old leaves</tissue>
    </source>
</reference>
<dbReference type="Pfam" id="PF00168">
    <property type="entry name" value="C2"/>
    <property type="match status" value="1"/>
</dbReference>
<gene>
    <name evidence="2" type="ORF">V6N11_012324</name>
</gene>
<dbReference type="InterPro" id="IPR035892">
    <property type="entry name" value="C2_domain_sf"/>
</dbReference>
<feature type="domain" description="C2" evidence="1">
    <location>
        <begin position="1"/>
        <end position="84"/>
    </location>
</feature>
<protein>
    <recommendedName>
        <fullName evidence="1">C2 domain-containing protein</fullName>
    </recommendedName>
</protein>
<organism evidence="2 3">
    <name type="scientific">Hibiscus sabdariffa</name>
    <name type="common">roselle</name>
    <dbReference type="NCBI Taxonomy" id="183260"/>
    <lineage>
        <taxon>Eukaryota</taxon>
        <taxon>Viridiplantae</taxon>
        <taxon>Streptophyta</taxon>
        <taxon>Embryophyta</taxon>
        <taxon>Tracheophyta</taxon>
        <taxon>Spermatophyta</taxon>
        <taxon>Magnoliopsida</taxon>
        <taxon>eudicotyledons</taxon>
        <taxon>Gunneridae</taxon>
        <taxon>Pentapetalae</taxon>
        <taxon>rosids</taxon>
        <taxon>malvids</taxon>
        <taxon>Malvales</taxon>
        <taxon>Malvaceae</taxon>
        <taxon>Malvoideae</taxon>
        <taxon>Hibiscus</taxon>
    </lineage>
</organism>
<dbReference type="PROSITE" id="PS50004">
    <property type="entry name" value="C2"/>
    <property type="match status" value="1"/>
</dbReference>
<proteinExistence type="predicted"/>